<proteinExistence type="predicted"/>
<gene>
    <name evidence="2" type="ORF">C1280_17440</name>
</gene>
<dbReference type="InterPro" id="IPR013114">
    <property type="entry name" value="FabA_FabZ"/>
</dbReference>
<evidence type="ECO:0000313" key="2">
    <source>
        <dbReference type="EMBL" id="AWM38589.1"/>
    </source>
</evidence>
<dbReference type="CDD" id="cd01288">
    <property type="entry name" value="FabZ"/>
    <property type="match status" value="1"/>
</dbReference>
<dbReference type="OrthoDB" id="272251at2"/>
<reference evidence="2 3" key="1">
    <citation type="submission" date="2018-01" db="EMBL/GenBank/DDBJ databases">
        <title>G. obscuriglobus.</title>
        <authorList>
            <person name="Franke J."/>
            <person name="Blomberg W."/>
            <person name="Selmecki A."/>
        </authorList>
    </citation>
    <scope>NUCLEOTIDE SEQUENCE [LARGE SCALE GENOMIC DNA]</scope>
    <source>
        <strain evidence="2 3">DSM 5831</strain>
    </source>
</reference>
<dbReference type="SUPFAM" id="SSF54637">
    <property type="entry name" value="Thioesterase/thiol ester dehydrase-isomerase"/>
    <property type="match status" value="1"/>
</dbReference>
<name>A0A2Z3GVZ5_9BACT</name>
<dbReference type="PANTHER" id="PTHR30272">
    <property type="entry name" value="3-HYDROXYACYL-[ACYL-CARRIER-PROTEIN] DEHYDRATASE"/>
    <property type="match status" value="1"/>
</dbReference>
<protein>
    <submittedName>
        <fullName evidence="2">Beta-hydroxyacyl-ACP dehydratase</fullName>
    </submittedName>
</protein>
<dbReference type="Pfam" id="PF07977">
    <property type="entry name" value="FabA"/>
    <property type="match status" value="1"/>
</dbReference>
<dbReference type="Proteomes" id="UP000245802">
    <property type="component" value="Chromosome"/>
</dbReference>
<dbReference type="PANTHER" id="PTHR30272:SF1">
    <property type="entry name" value="3-HYDROXYACYL-[ACYL-CARRIER-PROTEIN] DEHYDRATASE"/>
    <property type="match status" value="1"/>
</dbReference>
<dbReference type="KEGG" id="gog:C1280_17440"/>
<evidence type="ECO:0000256" key="1">
    <source>
        <dbReference type="ARBA" id="ARBA00023239"/>
    </source>
</evidence>
<sequence>MSAAGPVLDPTAFDFSRPIAGIEEIRAVNPHRYEFEMLTGIVHVDPSAHVIVGFKDATPDDFWTRGHMPGFPLMPGVLMCEAAAQLCGYYYSTQKIGEAGSLLGLGGVDEAKFVRTVRPGERLVLVGTGLRVHRRLTRFLVKGYVGAERAFEAVITGVPLGKMEELRGA</sequence>
<accession>A0A2Z3GVZ5</accession>
<dbReference type="GO" id="GO:0016829">
    <property type="term" value="F:lyase activity"/>
    <property type="evidence" value="ECO:0007669"/>
    <property type="project" value="UniProtKB-KW"/>
</dbReference>
<dbReference type="Gene3D" id="3.10.129.10">
    <property type="entry name" value="Hotdog Thioesterase"/>
    <property type="match status" value="1"/>
</dbReference>
<dbReference type="EMBL" id="CP025958">
    <property type="protein sequence ID" value="AWM38589.1"/>
    <property type="molecule type" value="Genomic_DNA"/>
</dbReference>
<organism evidence="2 3">
    <name type="scientific">Gemmata obscuriglobus</name>
    <dbReference type="NCBI Taxonomy" id="114"/>
    <lineage>
        <taxon>Bacteria</taxon>
        <taxon>Pseudomonadati</taxon>
        <taxon>Planctomycetota</taxon>
        <taxon>Planctomycetia</taxon>
        <taxon>Gemmatales</taxon>
        <taxon>Gemmataceae</taxon>
        <taxon>Gemmata</taxon>
    </lineage>
</organism>
<keyword evidence="3" id="KW-1185">Reference proteome</keyword>
<dbReference type="InterPro" id="IPR029069">
    <property type="entry name" value="HotDog_dom_sf"/>
</dbReference>
<dbReference type="RefSeq" id="WP_010051202.1">
    <property type="nucleotide sequence ID" value="NZ_CP025958.1"/>
</dbReference>
<evidence type="ECO:0000313" key="3">
    <source>
        <dbReference type="Proteomes" id="UP000245802"/>
    </source>
</evidence>
<keyword evidence="1" id="KW-0456">Lyase</keyword>
<dbReference type="AlphaFoldDB" id="A0A2Z3GVZ5"/>